<dbReference type="InterPro" id="IPR013785">
    <property type="entry name" value="Aldolase_TIM"/>
</dbReference>
<protein>
    <recommendedName>
        <fullName evidence="3">NADH-dependent flavin oxidoreductase</fullName>
    </recommendedName>
</protein>
<reference evidence="1 2" key="1">
    <citation type="submission" date="2016-01" db="EMBL/GenBank/DDBJ databases">
        <authorList>
            <person name="Oliw E.H."/>
        </authorList>
    </citation>
    <scope>NUCLEOTIDE SEQUENCE [LARGE SCALE GENOMIC DNA]</scope>
    <source>
        <strain evidence="1">LMG 27134</strain>
    </source>
</reference>
<gene>
    <name evidence="1" type="ORF">AWB69_06675</name>
</gene>
<accession>A0A158IVI1</accession>
<evidence type="ECO:0008006" key="3">
    <source>
        <dbReference type="Google" id="ProtNLM"/>
    </source>
</evidence>
<proteinExistence type="predicted"/>
<dbReference type="SUPFAM" id="SSF51395">
    <property type="entry name" value="FMN-linked oxidoreductases"/>
    <property type="match status" value="1"/>
</dbReference>
<dbReference type="Gene3D" id="3.20.20.70">
    <property type="entry name" value="Aldolase class I"/>
    <property type="match status" value="1"/>
</dbReference>
<evidence type="ECO:0000313" key="2">
    <source>
        <dbReference type="Proteomes" id="UP000054683"/>
    </source>
</evidence>
<dbReference type="Proteomes" id="UP000054683">
    <property type="component" value="Unassembled WGS sequence"/>
</dbReference>
<evidence type="ECO:0000313" key="1">
    <source>
        <dbReference type="EMBL" id="SAL60273.1"/>
    </source>
</evidence>
<dbReference type="EMBL" id="FCOK02000062">
    <property type="protein sequence ID" value="SAL60273.1"/>
    <property type="molecule type" value="Genomic_DNA"/>
</dbReference>
<sequence length="119" mass="12855">MTQISRHQRSSGRFWEAEYPQIDGENGLNFAGWAKKVTGAATISVGSVGLSGDLLSTFGGESSTPASLDNLLERMERDEFDLIAIGRAILSDPEWVTKIRSGDTSSLKDFSPAALGELY</sequence>
<organism evidence="1 2">
    <name type="scientific">Caballeronia udeis</name>
    <dbReference type="NCBI Taxonomy" id="1232866"/>
    <lineage>
        <taxon>Bacteria</taxon>
        <taxon>Pseudomonadati</taxon>
        <taxon>Pseudomonadota</taxon>
        <taxon>Betaproteobacteria</taxon>
        <taxon>Burkholderiales</taxon>
        <taxon>Burkholderiaceae</taxon>
        <taxon>Caballeronia</taxon>
    </lineage>
</organism>
<name>A0A158IVI1_9BURK</name>
<dbReference type="AlphaFoldDB" id="A0A158IVI1"/>